<protein>
    <recommendedName>
        <fullName evidence="3">RNA replication protein</fullName>
        <ecNumber evidence="1">2.7.7.48</ecNumber>
        <ecNumber evidence="2">3.6.4.13</ecNumber>
    </recommendedName>
</protein>
<evidence type="ECO:0000256" key="7">
    <source>
        <dbReference type="ARBA" id="ARBA00022741"/>
    </source>
</evidence>
<evidence type="ECO:0000256" key="9">
    <source>
        <dbReference type="ARBA" id="ARBA00022840"/>
    </source>
</evidence>
<evidence type="ECO:0000256" key="10">
    <source>
        <dbReference type="ARBA" id="ARBA00022953"/>
    </source>
</evidence>
<dbReference type="CDD" id="cd23246">
    <property type="entry name" value="Alphaflexiviridae_RdRp"/>
    <property type="match status" value="1"/>
</dbReference>
<keyword evidence="8" id="KW-0378">Hydrolase</keyword>
<dbReference type="GO" id="GO:0006396">
    <property type="term" value="P:RNA processing"/>
    <property type="evidence" value="ECO:0007669"/>
    <property type="project" value="InterPro"/>
</dbReference>
<evidence type="ECO:0000313" key="16">
    <source>
        <dbReference type="EMBL" id="QQG34570.1"/>
    </source>
</evidence>
<dbReference type="InterPro" id="IPR027351">
    <property type="entry name" value="(+)RNA_virus_helicase_core_dom"/>
</dbReference>
<accession>A0A7T5UFS6</accession>
<dbReference type="EC" id="3.6.4.13" evidence="2"/>
<evidence type="ECO:0000256" key="1">
    <source>
        <dbReference type="ARBA" id="ARBA00012494"/>
    </source>
</evidence>
<dbReference type="PROSITE" id="PS51657">
    <property type="entry name" value="PSRV_HELICASE"/>
    <property type="match status" value="1"/>
</dbReference>
<dbReference type="GO" id="GO:0008174">
    <property type="term" value="F:mRNA methyltransferase activity"/>
    <property type="evidence" value="ECO:0007669"/>
    <property type="project" value="UniProtKB-UniRule"/>
</dbReference>
<dbReference type="InterPro" id="IPR002588">
    <property type="entry name" value="Alphavirus-like_MT_dom"/>
</dbReference>
<dbReference type="GO" id="GO:0003724">
    <property type="term" value="F:RNA helicase activity"/>
    <property type="evidence" value="ECO:0007669"/>
    <property type="project" value="UniProtKB-EC"/>
</dbReference>
<dbReference type="InterPro" id="IPR027417">
    <property type="entry name" value="P-loop_NTPase"/>
</dbReference>
<evidence type="ECO:0000259" key="15">
    <source>
        <dbReference type="PROSITE" id="PS51743"/>
    </source>
</evidence>
<dbReference type="GO" id="GO:0003723">
    <property type="term" value="F:RNA binding"/>
    <property type="evidence" value="ECO:0007669"/>
    <property type="project" value="InterPro"/>
</dbReference>
<keyword evidence="4" id="KW-0696">RNA-directed RNA polymerase</keyword>
<dbReference type="SUPFAM" id="SSF52540">
    <property type="entry name" value="P-loop containing nucleoside triphosphate hydrolases"/>
    <property type="match status" value="1"/>
</dbReference>
<dbReference type="GO" id="GO:0039694">
    <property type="term" value="P:viral RNA genome replication"/>
    <property type="evidence" value="ECO:0007669"/>
    <property type="project" value="InterPro"/>
</dbReference>
<dbReference type="SUPFAM" id="SSF56672">
    <property type="entry name" value="DNA/RNA polymerases"/>
    <property type="match status" value="1"/>
</dbReference>
<dbReference type="GO" id="GO:0016556">
    <property type="term" value="P:mRNA modification"/>
    <property type="evidence" value="ECO:0007669"/>
    <property type="project" value="InterPro"/>
</dbReference>
<evidence type="ECO:0000256" key="2">
    <source>
        <dbReference type="ARBA" id="ARBA00012552"/>
    </source>
</evidence>
<dbReference type="EC" id="2.7.7.48" evidence="1"/>
<reference evidence="16" key="1">
    <citation type="submission" date="2020-11" db="EMBL/GenBank/DDBJ databases">
        <authorList>
            <person name="Bejerman N."/>
        </authorList>
    </citation>
    <scope>NUCLEOTIDE SEQUENCE</scope>
    <source>
        <strain evidence="16">Phyll</strain>
    </source>
</reference>
<feature type="domain" description="(+)RNA virus helicase C-terminal" evidence="14">
    <location>
        <begin position="586"/>
        <end position="877"/>
    </location>
</feature>
<evidence type="ECO:0000256" key="6">
    <source>
        <dbReference type="ARBA" id="ARBA00022695"/>
    </source>
</evidence>
<feature type="region of interest" description="Disordered" evidence="12">
    <location>
        <begin position="426"/>
        <end position="490"/>
    </location>
</feature>
<feature type="compositionally biased region" description="Basic and acidic residues" evidence="12">
    <location>
        <begin position="430"/>
        <end position="440"/>
    </location>
</feature>
<evidence type="ECO:0000256" key="4">
    <source>
        <dbReference type="ARBA" id="ARBA00022484"/>
    </source>
</evidence>
<feature type="compositionally biased region" description="Acidic residues" evidence="12">
    <location>
        <begin position="441"/>
        <end position="462"/>
    </location>
</feature>
<dbReference type="GO" id="GO:0016787">
    <property type="term" value="F:hydrolase activity"/>
    <property type="evidence" value="ECO:0007669"/>
    <property type="project" value="UniProtKB-KW"/>
</dbReference>
<dbReference type="PROSITE" id="PS51743">
    <property type="entry name" value="ALPHAVIRUS_MT"/>
    <property type="match status" value="1"/>
</dbReference>
<proteinExistence type="predicted"/>
<keyword evidence="10" id="KW-0693">Viral RNA replication</keyword>
<keyword evidence="7" id="KW-0547">Nucleotide-binding</keyword>
<evidence type="ECO:0000256" key="3">
    <source>
        <dbReference type="ARBA" id="ARBA00018318"/>
    </source>
</evidence>
<evidence type="ECO:0000256" key="5">
    <source>
        <dbReference type="ARBA" id="ARBA00022679"/>
    </source>
</evidence>
<dbReference type="Pfam" id="PF00978">
    <property type="entry name" value="RdRP_2"/>
    <property type="match status" value="1"/>
</dbReference>
<comment type="function">
    <text evidence="11">RNA replication. The central part of this protein possibly functions as an ATP-binding helicase.</text>
</comment>
<dbReference type="Gene3D" id="3.40.50.300">
    <property type="entry name" value="P-loop containing nucleotide triphosphate hydrolases"/>
    <property type="match status" value="1"/>
</dbReference>
<dbReference type="InterPro" id="IPR007094">
    <property type="entry name" value="RNA-dir_pol_PSvirus"/>
</dbReference>
<evidence type="ECO:0000259" key="14">
    <source>
        <dbReference type="PROSITE" id="PS51657"/>
    </source>
</evidence>
<keyword evidence="5" id="KW-0808">Transferase</keyword>
<sequence length="1329" mass="150411">MSAIQAVFERLSDPQVRSTIQEEAYRDARSILDSAKRVNPYAVDSDTAQALEGLGIATNPFSVSLHTHAGAKAIENRLLEIVGSHLPKDPVTFMYLKRAKLSQLRRDPRIKDAFLNQHLEPRDIARYEPKTVVQSLPLIETGVVYISDALHFVDFDYLAQLYLSNPAIQTVYATMVLPPEAAHRHPSQHPHLYTINYCHDGFQYIPGRHGGGAYHHEYSSLKWLKVGHINYYRWCGGTPGAPGTKLTESWITCQLLESLGANHLFMFQRGKLKTPRVRTFYPNTLVTLPKVFYPAKKNAVRPITKTMAMQLFLYVKSLKVVTSRDVYAKIRQLIKTQNLPEYSPAEIVHLANYMCFIAGLDSCNSYEDVLGLNILRKTLLPIKAKIKELWATIAGADAFDQLLAYLEWEDFSYSVEVTKIQATPSIHHQPLVDERDRDYSDSESSDDDSEDEPADDDVESLDSEATVDAKDPQSSGTQASTSKPQPHTVPKKDIQLLPWRHWFHILKDVGFRADQKQFDQADDLIMPVTRINTLPKEKFEYAREIPKSLRKILDKANRSPVVCDLSQQRASYYGSDVKNMRIGAFLKKSDREWLKTFGFKCETIKVTVPVSVIHGAGGSGKSHMLQTWMRTLHRRCTNVTVVLPTNELRIDWENKVPQISRYSFKTYERALTQAPGHIVIMDDYGKLPAGYPEAFCAMHSNVKLLILTGDARQSTYHEENPEALISKIHDNIVEFEPHCRYYLNSTHRNRRDLANALGVYSEKEGTTAITMSSTLQTGIPVLCPTIIKKTSLEEVGRRAMTYAGCQGLTAPKVQILLDSNTPLCSENVLYTALSRAVDSIHFINTGPNAREYWEKLDATPYLKTFLSTVREMKLSASDATEPEKPKEDPPSIHLPIENATAALDDYKEELIDKFDREIFSKTHGHSNAIQTEDTLVQLFQHQQAKDQTLLWATIEARIKTASALDNEIELVMKADIGDLLFMNYQRAMCLPSNPLPFEPSLWEMCQQEVQEKYLSKPIHALVNAAIRQSPDFDREGIALFLKSQWVKKVEKLGSLNVKAGQMIASFMQETVMLYGTMARYMRKVRQALQPRNILINCETEPADINEWVLDEWCFNKTAHGNDFTAFDQSQDGAMLQFELIKAKHHSIPADVIEGYRHIKLNAKIFLGTLAIMRMTGEGPTFDANTECAIAYHHTKYMVGPHVAQLYAGDDMAQDSKPILRPSFKMLEHRLKLQAKEISYTQKPGDMASFCGWLITPKGIVKDPLKLYSSLMLAKSLGKTNEIRDSYALDLNHAYKLGDALGDIFSPEQMVLHQNSVREIHLLGAAHLLT</sequence>
<feature type="compositionally biased region" description="Polar residues" evidence="12">
    <location>
        <begin position="472"/>
        <end position="485"/>
    </location>
</feature>
<dbReference type="CDD" id="cd18809">
    <property type="entry name" value="SF1_C_RecD"/>
    <property type="match status" value="1"/>
</dbReference>
<keyword evidence="6" id="KW-0548">Nucleotidyltransferase</keyword>
<dbReference type="GO" id="GO:0005524">
    <property type="term" value="F:ATP binding"/>
    <property type="evidence" value="ECO:0007669"/>
    <property type="project" value="UniProtKB-KW"/>
</dbReference>
<feature type="domain" description="RdRp catalytic" evidence="13">
    <location>
        <begin position="1116"/>
        <end position="1223"/>
    </location>
</feature>
<dbReference type="PROSITE" id="PS50507">
    <property type="entry name" value="RDRP_SSRNA_POS"/>
    <property type="match status" value="1"/>
</dbReference>
<feature type="region of interest" description="Disordered" evidence="12">
    <location>
        <begin position="874"/>
        <end position="893"/>
    </location>
</feature>
<feature type="domain" description="Alphavirus-like MT" evidence="15">
    <location>
        <begin position="59"/>
        <end position="224"/>
    </location>
</feature>
<keyword evidence="9" id="KW-0067">ATP-binding</keyword>
<dbReference type="Pfam" id="PF01660">
    <property type="entry name" value="Vmethyltransf"/>
    <property type="match status" value="1"/>
</dbReference>
<dbReference type="EMBL" id="MW328725">
    <property type="protein sequence ID" value="QQG34570.1"/>
    <property type="molecule type" value="Genomic_RNA"/>
</dbReference>
<evidence type="ECO:0000256" key="8">
    <source>
        <dbReference type="ARBA" id="ARBA00022801"/>
    </source>
</evidence>
<name>A0A7T5UFS6_9VIRU</name>
<evidence type="ECO:0000256" key="12">
    <source>
        <dbReference type="SAM" id="MobiDB-lite"/>
    </source>
</evidence>
<evidence type="ECO:0000259" key="13">
    <source>
        <dbReference type="PROSITE" id="PS50507"/>
    </source>
</evidence>
<dbReference type="InterPro" id="IPR043502">
    <property type="entry name" value="DNA/RNA_pol_sf"/>
</dbReference>
<dbReference type="InterPro" id="IPR001788">
    <property type="entry name" value="RNA-dep_RNA_pol_alsuvir"/>
</dbReference>
<dbReference type="GO" id="GO:0006351">
    <property type="term" value="P:DNA-templated transcription"/>
    <property type="evidence" value="ECO:0007669"/>
    <property type="project" value="InterPro"/>
</dbReference>
<dbReference type="GO" id="GO:0003968">
    <property type="term" value="F:RNA-directed RNA polymerase activity"/>
    <property type="evidence" value="ECO:0007669"/>
    <property type="project" value="UniProtKB-KW"/>
</dbReference>
<evidence type="ECO:0000256" key="11">
    <source>
        <dbReference type="ARBA" id="ARBA00025585"/>
    </source>
</evidence>
<dbReference type="Pfam" id="PF01443">
    <property type="entry name" value="Viral_helicase1"/>
    <property type="match status" value="1"/>
</dbReference>
<organism evidence="16">
    <name type="scientific">Phyllanthus potexvirus 1</name>
    <dbReference type="NCBI Taxonomy" id="2794412"/>
    <lineage>
        <taxon>Viruses</taxon>
        <taxon>Riboviria</taxon>
        <taxon>Orthornavirae</taxon>
        <taxon>Kitrinoviricota</taxon>
        <taxon>Alsuviricetes</taxon>
        <taxon>Tymovirales</taxon>
        <taxon>Alphaflexiviridae</taxon>
        <taxon>Potexvirus</taxon>
    </lineage>
</organism>
<feature type="compositionally biased region" description="Basic and acidic residues" evidence="12">
    <location>
        <begin position="881"/>
        <end position="890"/>
    </location>
</feature>